<keyword evidence="1" id="KW-1133">Transmembrane helix</keyword>
<evidence type="ECO:0000313" key="2">
    <source>
        <dbReference type="EMBL" id="SPD05786.1"/>
    </source>
</evidence>
<keyword evidence="1" id="KW-0472">Membrane</keyword>
<dbReference type="AlphaFoldDB" id="A0A2N9GTQ9"/>
<gene>
    <name evidence="2" type="ORF">FSB_LOCUS33668</name>
</gene>
<sequence length="77" mass="8609">MGLDGLWGVGFGVDFGEGLACDGLQGWLMWWVAGWLAVVVFIFGIGFRKFDILAINFYFPGTGFRKSDRRQALDTEI</sequence>
<reference evidence="2" key="1">
    <citation type="submission" date="2018-02" db="EMBL/GenBank/DDBJ databases">
        <authorList>
            <person name="Cohen D.B."/>
            <person name="Kent A.D."/>
        </authorList>
    </citation>
    <scope>NUCLEOTIDE SEQUENCE</scope>
</reference>
<proteinExistence type="predicted"/>
<name>A0A2N9GTQ9_FAGSY</name>
<accession>A0A2N9GTQ9</accession>
<feature type="transmembrane region" description="Helical" evidence="1">
    <location>
        <begin position="28"/>
        <end position="47"/>
    </location>
</feature>
<dbReference type="EMBL" id="OIVN01002702">
    <property type="protein sequence ID" value="SPD05786.1"/>
    <property type="molecule type" value="Genomic_DNA"/>
</dbReference>
<evidence type="ECO:0000256" key="1">
    <source>
        <dbReference type="SAM" id="Phobius"/>
    </source>
</evidence>
<organism evidence="2">
    <name type="scientific">Fagus sylvatica</name>
    <name type="common">Beechnut</name>
    <dbReference type="NCBI Taxonomy" id="28930"/>
    <lineage>
        <taxon>Eukaryota</taxon>
        <taxon>Viridiplantae</taxon>
        <taxon>Streptophyta</taxon>
        <taxon>Embryophyta</taxon>
        <taxon>Tracheophyta</taxon>
        <taxon>Spermatophyta</taxon>
        <taxon>Magnoliopsida</taxon>
        <taxon>eudicotyledons</taxon>
        <taxon>Gunneridae</taxon>
        <taxon>Pentapetalae</taxon>
        <taxon>rosids</taxon>
        <taxon>fabids</taxon>
        <taxon>Fagales</taxon>
        <taxon>Fagaceae</taxon>
        <taxon>Fagus</taxon>
    </lineage>
</organism>
<keyword evidence="1" id="KW-0812">Transmembrane</keyword>
<protein>
    <submittedName>
        <fullName evidence="2">Uncharacterized protein</fullName>
    </submittedName>
</protein>